<dbReference type="Proteomes" id="UP000325780">
    <property type="component" value="Unassembled WGS sequence"/>
</dbReference>
<dbReference type="OrthoDB" id="419598at2759"/>
<evidence type="ECO:0000259" key="1">
    <source>
        <dbReference type="Pfam" id="PF05368"/>
    </source>
</evidence>
<keyword evidence="3" id="KW-1185">Reference proteome</keyword>
<reference evidence="2 3" key="1">
    <citation type="submission" date="2019-04" db="EMBL/GenBank/DDBJ databases">
        <title>Friends and foes A comparative genomics study of 23 Aspergillus species from section Flavi.</title>
        <authorList>
            <consortium name="DOE Joint Genome Institute"/>
            <person name="Kjaerbolling I."/>
            <person name="Vesth T."/>
            <person name="Frisvad J.C."/>
            <person name="Nybo J.L."/>
            <person name="Theobald S."/>
            <person name="Kildgaard S."/>
            <person name="Isbrandt T."/>
            <person name="Kuo A."/>
            <person name="Sato A."/>
            <person name="Lyhne E.K."/>
            <person name="Kogle M.E."/>
            <person name="Wiebenga A."/>
            <person name="Kun R.S."/>
            <person name="Lubbers R.J."/>
            <person name="Makela M.R."/>
            <person name="Barry K."/>
            <person name="Chovatia M."/>
            <person name="Clum A."/>
            <person name="Daum C."/>
            <person name="Haridas S."/>
            <person name="He G."/>
            <person name="LaButti K."/>
            <person name="Lipzen A."/>
            <person name="Mondo S."/>
            <person name="Riley R."/>
            <person name="Salamov A."/>
            <person name="Simmons B.A."/>
            <person name="Magnuson J.K."/>
            <person name="Henrissat B."/>
            <person name="Mortensen U.H."/>
            <person name="Larsen T.O."/>
            <person name="Devries R.P."/>
            <person name="Grigoriev I.V."/>
            <person name="Machida M."/>
            <person name="Baker S.E."/>
            <person name="Andersen M.R."/>
        </authorList>
    </citation>
    <scope>NUCLEOTIDE SEQUENCE [LARGE SCALE GENOMIC DNA]</scope>
    <source>
        <strain evidence="2 3">IBT 18842</strain>
    </source>
</reference>
<dbReference type="SUPFAM" id="SSF51735">
    <property type="entry name" value="NAD(P)-binding Rossmann-fold domains"/>
    <property type="match status" value="1"/>
</dbReference>
<feature type="domain" description="NmrA-like" evidence="1">
    <location>
        <begin position="6"/>
        <end position="236"/>
    </location>
</feature>
<name>A0A5N6U4U1_ASPAV</name>
<accession>A0A5N6U4U1</accession>
<dbReference type="Gene3D" id="3.40.50.720">
    <property type="entry name" value="NAD(P)-binding Rossmann-like Domain"/>
    <property type="match status" value="1"/>
</dbReference>
<dbReference type="PANTHER" id="PTHR47129">
    <property type="entry name" value="QUINONE OXIDOREDUCTASE 2"/>
    <property type="match status" value="1"/>
</dbReference>
<sequence length="267" mass="29992">MILKYLIVGATGGLGEKVLAHFIATRPAHEYAAASTQESNRKLFEDRGIAFRRINYDEPEVLDTAFDGVENVLFVSTNTFDNDRRRRQHQNFVDAAARAKIKHVWYTSLAFGGFTSNSKATVQTAHLETEEMLRRSGLTFTSIREGLYTDAFPLMLNWFPESAKITLPTNEPMAMALRSELGEATARLMITGGHENEIVLLTAEAPIRPSEIVTVINETTHRQVEFERVSTEAFLTAHEEGDLGKKPKAFFESILTWYEDIEIGGCD</sequence>
<dbReference type="InterPro" id="IPR008030">
    <property type="entry name" value="NmrA-like"/>
</dbReference>
<dbReference type="PANTHER" id="PTHR47129:SF1">
    <property type="entry name" value="NMRA-LIKE DOMAIN-CONTAINING PROTEIN"/>
    <property type="match status" value="1"/>
</dbReference>
<dbReference type="InterPro" id="IPR052718">
    <property type="entry name" value="NmrA-type_oxidoreductase"/>
</dbReference>
<evidence type="ECO:0000313" key="2">
    <source>
        <dbReference type="EMBL" id="KAE8153655.1"/>
    </source>
</evidence>
<proteinExistence type="predicted"/>
<organism evidence="2 3">
    <name type="scientific">Aspergillus avenaceus</name>
    <dbReference type="NCBI Taxonomy" id="36643"/>
    <lineage>
        <taxon>Eukaryota</taxon>
        <taxon>Fungi</taxon>
        <taxon>Dikarya</taxon>
        <taxon>Ascomycota</taxon>
        <taxon>Pezizomycotina</taxon>
        <taxon>Eurotiomycetes</taxon>
        <taxon>Eurotiomycetidae</taxon>
        <taxon>Eurotiales</taxon>
        <taxon>Aspergillaceae</taxon>
        <taxon>Aspergillus</taxon>
        <taxon>Aspergillus subgen. Circumdati</taxon>
    </lineage>
</organism>
<gene>
    <name evidence="2" type="ORF">BDV25DRAFT_136594</name>
</gene>
<dbReference type="EMBL" id="ML742036">
    <property type="protein sequence ID" value="KAE8153655.1"/>
    <property type="molecule type" value="Genomic_DNA"/>
</dbReference>
<dbReference type="AlphaFoldDB" id="A0A5N6U4U1"/>
<protein>
    <recommendedName>
        <fullName evidence="1">NmrA-like domain-containing protein</fullName>
    </recommendedName>
</protein>
<dbReference type="Pfam" id="PF05368">
    <property type="entry name" value="NmrA"/>
    <property type="match status" value="1"/>
</dbReference>
<dbReference type="Gene3D" id="3.90.25.10">
    <property type="entry name" value="UDP-galactose 4-epimerase, domain 1"/>
    <property type="match status" value="1"/>
</dbReference>
<evidence type="ECO:0000313" key="3">
    <source>
        <dbReference type="Proteomes" id="UP000325780"/>
    </source>
</evidence>
<dbReference type="InterPro" id="IPR036291">
    <property type="entry name" value="NAD(P)-bd_dom_sf"/>
</dbReference>